<reference evidence="3" key="1">
    <citation type="journal article" date="2019" name="Int. J. Syst. Evol. Microbiol.">
        <title>The Global Catalogue of Microorganisms (GCM) 10K type strain sequencing project: providing services to taxonomists for standard genome sequencing and annotation.</title>
        <authorList>
            <consortium name="The Broad Institute Genomics Platform"/>
            <consortium name="The Broad Institute Genome Sequencing Center for Infectious Disease"/>
            <person name="Wu L."/>
            <person name="Ma J."/>
        </authorList>
    </citation>
    <scope>NUCLEOTIDE SEQUENCE [LARGE SCALE GENOMIC DNA]</scope>
    <source>
        <strain evidence="3">NBRC 108894</strain>
    </source>
</reference>
<sequence length="431" mass="44161">MLHGSDCVTPPAHLTQTQAVCDAQNPGQVPEASYTVPATTGVVYKDASGSVLTGKQVAQPGTTVKVFATPDAAKGYQFPTGTSNPTVYTLHFDTLSSDGCVLSAVHGVPTFEDSRCELPTHPGQIFSGDYILPAATGVVYQVSLNGAKPITTDAGTYSTEPGDVVVVTETAQQGFSLDAGYPAEGYAHTFGPDAGSCLLAVAAVAQGDPQTCTTDADGFAVVRDGAIVVTVEPHVVGYTINGTPVDMTKAVNGTVTVPEQPGSYLVAVQTETGYAVVDFPITVVVDAVDADALKVCGPLPSHALVTPTFRDQQAGCFTSASFTLGELNGDTEDVIWTVNGSTVAAGTYPAKVGTTYTAVAAATKGNGIDPSVTTTTFTFTPTASSSPCDLKTLALTGTGNPTGWIGLGYLLLIIGLALAAVPLIRRRRTAE</sequence>
<comment type="caution">
    <text evidence="2">The sequence shown here is derived from an EMBL/GenBank/DDBJ whole genome shotgun (WGS) entry which is preliminary data.</text>
</comment>
<keyword evidence="3" id="KW-1185">Reference proteome</keyword>
<organism evidence="2 3">
    <name type="scientific">Pseudolysinimonas kribbensis</name>
    <dbReference type="NCBI Taxonomy" id="433641"/>
    <lineage>
        <taxon>Bacteria</taxon>
        <taxon>Bacillati</taxon>
        <taxon>Actinomycetota</taxon>
        <taxon>Actinomycetes</taxon>
        <taxon>Micrococcales</taxon>
        <taxon>Microbacteriaceae</taxon>
        <taxon>Pseudolysinimonas</taxon>
    </lineage>
</organism>
<keyword evidence="1" id="KW-0812">Transmembrane</keyword>
<proteinExistence type="predicted"/>
<gene>
    <name evidence="2" type="ORF">GCM10025881_19170</name>
</gene>
<name>A0ABQ6K3Q8_9MICO</name>
<feature type="transmembrane region" description="Helical" evidence="1">
    <location>
        <begin position="404"/>
        <end position="424"/>
    </location>
</feature>
<protein>
    <submittedName>
        <fullName evidence="2">Uncharacterized protein</fullName>
    </submittedName>
</protein>
<keyword evidence="1" id="KW-1133">Transmembrane helix</keyword>
<accession>A0ABQ6K3Q8</accession>
<keyword evidence="1" id="KW-0472">Membrane</keyword>
<evidence type="ECO:0000256" key="1">
    <source>
        <dbReference type="SAM" id="Phobius"/>
    </source>
</evidence>
<evidence type="ECO:0000313" key="3">
    <source>
        <dbReference type="Proteomes" id="UP001157034"/>
    </source>
</evidence>
<evidence type="ECO:0000313" key="2">
    <source>
        <dbReference type="EMBL" id="GMA95093.1"/>
    </source>
</evidence>
<dbReference type="EMBL" id="BSVB01000001">
    <property type="protein sequence ID" value="GMA95093.1"/>
    <property type="molecule type" value="Genomic_DNA"/>
</dbReference>
<dbReference type="Proteomes" id="UP001157034">
    <property type="component" value="Unassembled WGS sequence"/>
</dbReference>